<dbReference type="GO" id="GO:0016020">
    <property type="term" value="C:membrane"/>
    <property type="evidence" value="ECO:0007669"/>
    <property type="project" value="InterPro"/>
</dbReference>
<dbReference type="GO" id="GO:0012505">
    <property type="term" value="C:endomembrane system"/>
    <property type="evidence" value="ECO:0007669"/>
    <property type="project" value="UniProtKB-SubCell"/>
</dbReference>
<proteinExistence type="predicted"/>
<keyword evidence="2" id="KW-1185">Reference proteome</keyword>
<reference evidence="1 2" key="1">
    <citation type="submission" date="2024-03" db="EMBL/GenBank/DDBJ databases">
        <title>Aureococcus anophagefferens CCMP1851 and Kratosvirus quantuckense: Draft genome of a second virus-susceptible host strain in the model system.</title>
        <authorList>
            <person name="Chase E."/>
            <person name="Truchon A.R."/>
            <person name="Schepens W."/>
            <person name="Wilhelm S.W."/>
        </authorList>
    </citation>
    <scope>NUCLEOTIDE SEQUENCE [LARGE SCALE GENOMIC DNA]</scope>
    <source>
        <strain evidence="1 2">CCMP1851</strain>
    </source>
</reference>
<dbReference type="Pfam" id="PF04750">
    <property type="entry name" value="Far-17a_AIG1"/>
    <property type="match status" value="1"/>
</dbReference>
<dbReference type="InterPro" id="IPR006838">
    <property type="entry name" value="ADTRP_AIG1"/>
</dbReference>
<organism evidence="1 2">
    <name type="scientific">Aureococcus anophagefferens</name>
    <name type="common">Harmful bloom alga</name>
    <dbReference type="NCBI Taxonomy" id="44056"/>
    <lineage>
        <taxon>Eukaryota</taxon>
        <taxon>Sar</taxon>
        <taxon>Stramenopiles</taxon>
        <taxon>Ochrophyta</taxon>
        <taxon>Pelagophyceae</taxon>
        <taxon>Pelagomonadales</taxon>
        <taxon>Pelagomonadaceae</taxon>
        <taxon>Aureococcus</taxon>
    </lineage>
</organism>
<gene>
    <name evidence="1" type="ORF">SO694_00133038</name>
</gene>
<name>A0ABR1GFN7_AURAN</name>
<dbReference type="Proteomes" id="UP001363151">
    <property type="component" value="Unassembled WGS sequence"/>
</dbReference>
<evidence type="ECO:0000313" key="2">
    <source>
        <dbReference type="Proteomes" id="UP001363151"/>
    </source>
</evidence>
<comment type="caution">
    <text evidence="1">The sequence shown here is derived from an EMBL/GenBank/DDBJ whole genome shotgun (WGS) entry which is preliminary data.</text>
</comment>
<protein>
    <submittedName>
        <fullName evidence="1">FAR-17a/AIG1-like protein</fullName>
    </submittedName>
</protein>
<accession>A0ABR1GFN7</accession>
<dbReference type="EMBL" id="JBBJCI010000016">
    <property type="protein sequence ID" value="KAK7254820.1"/>
    <property type="molecule type" value="Genomic_DNA"/>
</dbReference>
<sequence>MSPALISLICAVGNAVGFAGHLFMPPCWLRSPQKTRVFGRWTFLTNQSNAILVCYHALRFAAPAHALARRAYPLAFALGVGLTLLYYGLDHFVAAKRAEDRLWVARGFVWIPVACHVEHGLALPLALLDARYGGHAGESTGGDVVVLVGGFAAFYLLGTLLNKKLTGLWLYPISDELEKALGPAGFWVLSIPVTVTYVTLGFVGRHVAG</sequence>
<dbReference type="KEGG" id="aaf:AURANDRAFT_61952"/>
<evidence type="ECO:0000313" key="1">
    <source>
        <dbReference type="EMBL" id="KAK7254820.1"/>
    </source>
</evidence>